<proteinExistence type="predicted"/>
<comment type="caution">
    <text evidence="2">The sequence shown here is derived from an EMBL/GenBank/DDBJ whole genome shotgun (WGS) entry which is preliminary data.</text>
</comment>
<dbReference type="AlphaFoldDB" id="A0A8T2BGW3"/>
<dbReference type="EMBL" id="JAEFBJ010000008">
    <property type="protein sequence ID" value="KAG7584394.1"/>
    <property type="molecule type" value="Genomic_DNA"/>
</dbReference>
<sequence length="252" mass="27918">MVAMLTQEMSGSGGPKAEDSQLFVAVAVKGLIGDKLGGAGSRRAVRWAVDNLLPKADRFVMIHVIPTITSIPTPNGERLPVEEVEESVVEMYVRDVKKEFETVFVPFLKMCKTSSSTKCQVETLLLEYDDPAKALLRFISKSGVNSLVMGSFASNIFTRRARGPGVPLTVLKYAPETCEVYIVCKDRITTKSMDPLINREPCTSPFAAATTHDFLRDWAASFHTLRSPSLSEPRQSTGKFYIILRNCGFRLF</sequence>
<evidence type="ECO:0000259" key="1">
    <source>
        <dbReference type="Pfam" id="PF00582"/>
    </source>
</evidence>
<protein>
    <submittedName>
        <fullName evidence="2">UspA</fullName>
    </submittedName>
</protein>
<feature type="domain" description="UspA" evidence="1">
    <location>
        <begin position="39"/>
        <end position="161"/>
    </location>
</feature>
<dbReference type="OrthoDB" id="1745891at2759"/>
<accession>A0A8T2BGW3</accession>
<dbReference type="PANTHER" id="PTHR47382:SF9">
    <property type="entry name" value="U-BOX KINASE FAMILY PROTEIN"/>
    <property type="match status" value="1"/>
</dbReference>
<dbReference type="Pfam" id="PF00582">
    <property type="entry name" value="Usp"/>
    <property type="match status" value="1"/>
</dbReference>
<dbReference type="PANTHER" id="PTHR47382">
    <property type="entry name" value="U-BOX DOMAIN-CONTAINING PROTEIN 52-LIKE"/>
    <property type="match status" value="1"/>
</dbReference>
<organism evidence="2 3">
    <name type="scientific">Arabidopsis suecica</name>
    <name type="common">Swedish thale-cress</name>
    <name type="synonym">Cardaminopsis suecica</name>
    <dbReference type="NCBI Taxonomy" id="45249"/>
    <lineage>
        <taxon>Eukaryota</taxon>
        <taxon>Viridiplantae</taxon>
        <taxon>Streptophyta</taxon>
        <taxon>Embryophyta</taxon>
        <taxon>Tracheophyta</taxon>
        <taxon>Spermatophyta</taxon>
        <taxon>Magnoliopsida</taxon>
        <taxon>eudicotyledons</taxon>
        <taxon>Gunneridae</taxon>
        <taxon>Pentapetalae</taxon>
        <taxon>rosids</taxon>
        <taxon>malvids</taxon>
        <taxon>Brassicales</taxon>
        <taxon>Brassicaceae</taxon>
        <taxon>Camelineae</taxon>
        <taxon>Arabidopsis</taxon>
    </lineage>
</organism>
<keyword evidence="3" id="KW-1185">Reference proteome</keyword>
<name>A0A8T2BGW3_ARASU</name>
<dbReference type="CDD" id="cd01989">
    <property type="entry name" value="USP_STK_Ubox_N"/>
    <property type="match status" value="1"/>
</dbReference>
<dbReference type="InterPro" id="IPR006016">
    <property type="entry name" value="UspA"/>
</dbReference>
<dbReference type="Proteomes" id="UP000694251">
    <property type="component" value="Chromosome 8"/>
</dbReference>
<reference evidence="2 3" key="1">
    <citation type="submission" date="2020-12" db="EMBL/GenBank/DDBJ databases">
        <title>Concerted genomic and epigenomic changes stabilize Arabidopsis allopolyploids.</title>
        <authorList>
            <person name="Chen Z."/>
        </authorList>
    </citation>
    <scope>NUCLEOTIDE SEQUENCE [LARGE SCALE GENOMIC DNA]</scope>
    <source>
        <strain evidence="2">As9502</strain>
        <tissue evidence="2">Leaf</tissue>
    </source>
</reference>
<evidence type="ECO:0000313" key="3">
    <source>
        <dbReference type="Proteomes" id="UP000694251"/>
    </source>
</evidence>
<evidence type="ECO:0000313" key="2">
    <source>
        <dbReference type="EMBL" id="KAG7584394.1"/>
    </source>
</evidence>
<gene>
    <name evidence="2" type="ORF">ISN44_As08g038530</name>
</gene>